<evidence type="ECO:0000313" key="3">
    <source>
        <dbReference type="EMBL" id="MSA95777.1"/>
    </source>
</evidence>
<dbReference type="InterPro" id="IPR001667">
    <property type="entry name" value="DDH_dom"/>
</dbReference>
<dbReference type="InterPro" id="IPR038763">
    <property type="entry name" value="DHH_sf"/>
</dbReference>
<dbReference type="RefSeq" id="WP_154270720.1">
    <property type="nucleotide sequence ID" value="NZ_WKZA01000071.1"/>
</dbReference>
<accession>A0A7K0IDS7</accession>
<dbReference type="InterPro" id="IPR003156">
    <property type="entry name" value="DHHA1_dom"/>
</dbReference>
<dbReference type="PANTHER" id="PTHR47618:SF1">
    <property type="entry name" value="BIFUNCTIONAL OLIGORIBONUCLEASE AND PAP PHOSPHATASE NRNA"/>
    <property type="match status" value="1"/>
</dbReference>
<name>A0A7K0IDS7_9ACTN</name>
<feature type="domain" description="DHHA1" evidence="2">
    <location>
        <begin position="251"/>
        <end position="330"/>
    </location>
</feature>
<dbReference type="Pfam" id="PF01368">
    <property type="entry name" value="DHH"/>
    <property type="match status" value="1"/>
</dbReference>
<dbReference type="GO" id="GO:0003676">
    <property type="term" value="F:nucleic acid binding"/>
    <property type="evidence" value="ECO:0007669"/>
    <property type="project" value="InterPro"/>
</dbReference>
<dbReference type="Pfam" id="PF02272">
    <property type="entry name" value="DHHA1"/>
    <property type="match status" value="1"/>
</dbReference>
<dbReference type="Gene3D" id="3.90.1640.10">
    <property type="entry name" value="inorganic pyrophosphatase (n-terminal core)"/>
    <property type="match status" value="1"/>
</dbReference>
<comment type="caution">
    <text evidence="3">The sequence shown here is derived from an EMBL/GenBank/DDBJ whole genome shotgun (WGS) entry which is preliminary data.</text>
</comment>
<dbReference type="InterPro" id="IPR051319">
    <property type="entry name" value="Oligoribo/pAp-PDE_c-di-AMP_PDE"/>
</dbReference>
<dbReference type="Proteomes" id="UP000462865">
    <property type="component" value="Unassembled WGS sequence"/>
</dbReference>
<sequence length="343" mass="35585">MSVTPQTNTTLPGLAVEPALGERDDFVICGHVSPDGDCIGSQLALMHALRSLGKRAVCLLAKDEPIDARLAFLPGADGLVPAALYDGPAATFVAVDVPMRDRMNSAAAHLLDACAFSATIDHHAYDERMTDLAYVDPASASTTMLVWELAGLMGAERGAELAACCYTGLVTDTGRFQYQNTDAAALAAASAMVAAGADAAGVAREIFQSRSLPSVELEALAVERMRFGADGGWALSWVMRDDFEATGAVKADAEPLIDALRSLRGVRVACMLRDQGDSVRGSFRAKDGTDVAALARTLGGGGHRAAAGFTVSGPMEAAVERISALLDEALAGTPDDAEGERGA</sequence>
<evidence type="ECO:0000259" key="1">
    <source>
        <dbReference type="Pfam" id="PF01368"/>
    </source>
</evidence>
<evidence type="ECO:0000313" key="4">
    <source>
        <dbReference type="Proteomes" id="UP000462865"/>
    </source>
</evidence>
<feature type="domain" description="DDH" evidence="1">
    <location>
        <begin position="26"/>
        <end position="168"/>
    </location>
</feature>
<protein>
    <submittedName>
        <fullName evidence="3">Bifunctional oligoribonuclease/PAP phosphatase NrnA</fullName>
    </submittedName>
</protein>
<dbReference type="PANTHER" id="PTHR47618">
    <property type="entry name" value="BIFUNCTIONAL OLIGORIBONUCLEASE AND PAP PHOSPHATASE NRNA"/>
    <property type="match status" value="1"/>
</dbReference>
<proteinExistence type="predicted"/>
<gene>
    <name evidence="3" type="ORF">GKG38_12075</name>
</gene>
<dbReference type="AlphaFoldDB" id="A0A7K0IDS7"/>
<evidence type="ECO:0000259" key="2">
    <source>
        <dbReference type="Pfam" id="PF02272"/>
    </source>
</evidence>
<dbReference type="Gene3D" id="3.10.310.30">
    <property type="match status" value="1"/>
</dbReference>
<dbReference type="EMBL" id="WKZA01000071">
    <property type="protein sequence ID" value="MSA95777.1"/>
    <property type="molecule type" value="Genomic_DNA"/>
</dbReference>
<dbReference type="SUPFAM" id="SSF64182">
    <property type="entry name" value="DHH phosphoesterases"/>
    <property type="match status" value="1"/>
</dbReference>
<reference evidence="3 4" key="1">
    <citation type="journal article" date="2019" name="Nat. Med.">
        <title>A library of human gut bacterial isolates paired with longitudinal multiomics data enables mechanistic microbiome research.</title>
        <authorList>
            <person name="Poyet M."/>
            <person name="Groussin M."/>
            <person name="Gibbons S.M."/>
            <person name="Avila-Pacheco J."/>
            <person name="Jiang X."/>
            <person name="Kearney S.M."/>
            <person name="Perrotta A.R."/>
            <person name="Berdy B."/>
            <person name="Zhao S."/>
            <person name="Lieberman T.D."/>
            <person name="Swanson P.K."/>
            <person name="Smith M."/>
            <person name="Roesemann S."/>
            <person name="Alexander J.E."/>
            <person name="Rich S.A."/>
            <person name="Livny J."/>
            <person name="Vlamakis H."/>
            <person name="Clish C."/>
            <person name="Bullock K."/>
            <person name="Deik A."/>
            <person name="Scott J."/>
            <person name="Pierce K.A."/>
            <person name="Xavier R.J."/>
            <person name="Alm E.J."/>
        </authorList>
    </citation>
    <scope>NUCLEOTIDE SEQUENCE [LARGE SCALE GENOMIC DNA]</scope>
    <source>
        <strain evidence="3 4">BIOML-A1</strain>
    </source>
</reference>
<organism evidence="3 4">
    <name type="scientific">Gordonibacter urolithinfaciens</name>
    <dbReference type="NCBI Taxonomy" id="1335613"/>
    <lineage>
        <taxon>Bacteria</taxon>
        <taxon>Bacillati</taxon>
        <taxon>Actinomycetota</taxon>
        <taxon>Coriobacteriia</taxon>
        <taxon>Eggerthellales</taxon>
        <taxon>Eggerthellaceae</taxon>
        <taxon>Gordonibacter</taxon>
    </lineage>
</organism>